<evidence type="ECO:0000313" key="3">
    <source>
        <dbReference type="Proteomes" id="UP001595711"/>
    </source>
</evidence>
<proteinExistence type="predicted"/>
<dbReference type="RefSeq" id="WP_379726140.1">
    <property type="nucleotide sequence ID" value="NZ_JBHRYJ010000002.1"/>
</dbReference>
<feature type="compositionally biased region" description="Basic residues" evidence="1">
    <location>
        <begin position="21"/>
        <end position="39"/>
    </location>
</feature>
<dbReference type="Proteomes" id="UP001595711">
    <property type="component" value="Unassembled WGS sequence"/>
</dbReference>
<sequence>MLTNTLLLYVTQEALSKARARLAARRDSRRRPARGRLLRQRKDATAATRH</sequence>
<keyword evidence="3" id="KW-1185">Reference proteome</keyword>
<evidence type="ECO:0000313" key="2">
    <source>
        <dbReference type="EMBL" id="MFC3676126.1"/>
    </source>
</evidence>
<gene>
    <name evidence="2" type="ORF">ACFOOQ_11265</name>
</gene>
<dbReference type="EMBL" id="JBHRYJ010000002">
    <property type="protein sequence ID" value="MFC3676126.1"/>
    <property type="molecule type" value="Genomic_DNA"/>
</dbReference>
<feature type="region of interest" description="Disordered" evidence="1">
    <location>
        <begin position="21"/>
        <end position="50"/>
    </location>
</feature>
<evidence type="ECO:0000256" key="1">
    <source>
        <dbReference type="SAM" id="MobiDB-lite"/>
    </source>
</evidence>
<protein>
    <submittedName>
        <fullName evidence="2">Uncharacterized protein</fullName>
    </submittedName>
</protein>
<accession>A0ABV7VHV3</accession>
<name>A0ABV7VHV3_9PROT</name>
<comment type="caution">
    <text evidence="2">The sequence shown here is derived from an EMBL/GenBank/DDBJ whole genome shotgun (WGS) entry which is preliminary data.</text>
</comment>
<reference evidence="3" key="1">
    <citation type="journal article" date="2019" name="Int. J. Syst. Evol. Microbiol.">
        <title>The Global Catalogue of Microorganisms (GCM) 10K type strain sequencing project: providing services to taxonomists for standard genome sequencing and annotation.</title>
        <authorList>
            <consortium name="The Broad Institute Genomics Platform"/>
            <consortium name="The Broad Institute Genome Sequencing Center for Infectious Disease"/>
            <person name="Wu L."/>
            <person name="Ma J."/>
        </authorList>
    </citation>
    <scope>NUCLEOTIDE SEQUENCE [LARGE SCALE GENOMIC DNA]</scope>
    <source>
        <strain evidence="3">KCTC 42182</strain>
    </source>
</reference>
<organism evidence="2 3">
    <name type="scientific">Ferrovibrio xuzhouensis</name>
    <dbReference type="NCBI Taxonomy" id="1576914"/>
    <lineage>
        <taxon>Bacteria</taxon>
        <taxon>Pseudomonadati</taxon>
        <taxon>Pseudomonadota</taxon>
        <taxon>Alphaproteobacteria</taxon>
        <taxon>Rhodospirillales</taxon>
        <taxon>Rhodospirillaceae</taxon>
        <taxon>Ferrovibrio</taxon>
    </lineage>
</organism>